<accession>A0A966HSB6</accession>
<evidence type="ECO:0000256" key="4">
    <source>
        <dbReference type="ARBA" id="ARBA00023136"/>
    </source>
</evidence>
<organism evidence="7 8">
    <name type="scientific">Candidatus Fonsibacter lacus</name>
    <dbReference type="NCBI Taxonomy" id="2576439"/>
    <lineage>
        <taxon>Bacteria</taxon>
        <taxon>Pseudomonadati</taxon>
        <taxon>Pseudomonadota</taxon>
        <taxon>Alphaproteobacteria</taxon>
        <taxon>Candidatus Pelagibacterales</taxon>
        <taxon>Candidatus Pelagibacterales incertae sedis</taxon>
        <taxon>Candidatus Fonsibacter</taxon>
    </lineage>
</organism>
<reference evidence="7" key="1">
    <citation type="submission" date="2018-10" db="EMBL/GenBank/DDBJ databases">
        <title>Iterative Subtractive Binning of Freshwater Chronoseries Metagenomes Recovers Nearly Complete Genomes from over Four Hundred Novel Species.</title>
        <authorList>
            <person name="Rodriguez-R L.M."/>
            <person name="Tsementzi D."/>
            <person name="Luo C."/>
            <person name="Konstantinidis K.T."/>
        </authorList>
    </citation>
    <scope>NUCLEOTIDE SEQUENCE</scope>
    <source>
        <strain evidence="7">WB8_2A_004</strain>
    </source>
</reference>
<keyword evidence="3 5" id="KW-1133">Transmembrane helix</keyword>
<dbReference type="PANTHER" id="PTHR24221">
    <property type="entry name" value="ATP-BINDING CASSETTE SUB-FAMILY B"/>
    <property type="match status" value="1"/>
</dbReference>
<dbReference type="InterPro" id="IPR027417">
    <property type="entry name" value="P-loop_NTPase"/>
</dbReference>
<comment type="caution">
    <text evidence="7">The sequence shown here is derived from an EMBL/GenBank/DDBJ whole genome shotgun (WGS) entry which is preliminary data.</text>
</comment>
<dbReference type="Pfam" id="PF00005">
    <property type="entry name" value="ABC_tran"/>
    <property type="match status" value="1"/>
</dbReference>
<dbReference type="PANTHER" id="PTHR24221:SF654">
    <property type="entry name" value="ATP-BINDING CASSETTE SUB-FAMILY B MEMBER 6"/>
    <property type="match status" value="1"/>
</dbReference>
<dbReference type="InterPro" id="IPR003439">
    <property type="entry name" value="ABC_transporter-like_ATP-bd"/>
</dbReference>
<gene>
    <name evidence="7" type="ORF">EBX74_04635</name>
</gene>
<feature type="non-terminal residue" evidence="7">
    <location>
        <position position="403"/>
    </location>
</feature>
<dbReference type="InterPro" id="IPR039421">
    <property type="entry name" value="Type_1_exporter"/>
</dbReference>
<dbReference type="GO" id="GO:0140359">
    <property type="term" value="F:ABC-type transporter activity"/>
    <property type="evidence" value="ECO:0007669"/>
    <property type="project" value="InterPro"/>
</dbReference>
<dbReference type="PROSITE" id="PS50929">
    <property type="entry name" value="ABC_TM1F"/>
    <property type="match status" value="1"/>
</dbReference>
<dbReference type="CDD" id="cd18552">
    <property type="entry name" value="ABC_6TM_MsbA_like"/>
    <property type="match status" value="1"/>
</dbReference>
<dbReference type="GO" id="GO:0016887">
    <property type="term" value="F:ATP hydrolysis activity"/>
    <property type="evidence" value="ECO:0007669"/>
    <property type="project" value="InterPro"/>
</dbReference>
<dbReference type="InterPro" id="IPR011527">
    <property type="entry name" value="ABC1_TM_dom"/>
</dbReference>
<dbReference type="Gene3D" id="1.20.1560.10">
    <property type="entry name" value="ABC transporter type 1, transmembrane domain"/>
    <property type="match status" value="1"/>
</dbReference>
<dbReference type="GO" id="GO:0034040">
    <property type="term" value="F:ATPase-coupled lipid transmembrane transporter activity"/>
    <property type="evidence" value="ECO:0007669"/>
    <property type="project" value="TreeGrafter"/>
</dbReference>
<dbReference type="Gene3D" id="3.40.50.300">
    <property type="entry name" value="P-loop containing nucleotide triphosphate hydrolases"/>
    <property type="match status" value="1"/>
</dbReference>
<dbReference type="InterPro" id="IPR036640">
    <property type="entry name" value="ABC1_TM_sf"/>
</dbReference>
<evidence type="ECO:0000256" key="1">
    <source>
        <dbReference type="ARBA" id="ARBA00004651"/>
    </source>
</evidence>
<dbReference type="Pfam" id="PF00664">
    <property type="entry name" value="ABC_membrane"/>
    <property type="match status" value="1"/>
</dbReference>
<dbReference type="EMBL" id="RGOB01000197">
    <property type="protein sequence ID" value="NCU53550.1"/>
    <property type="molecule type" value="Genomic_DNA"/>
</dbReference>
<dbReference type="GO" id="GO:0005524">
    <property type="term" value="F:ATP binding"/>
    <property type="evidence" value="ECO:0007669"/>
    <property type="project" value="UniProtKB-KW"/>
</dbReference>
<dbReference type="SUPFAM" id="SSF90123">
    <property type="entry name" value="ABC transporter transmembrane region"/>
    <property type="match status" value="1"/>
</dbReference>
<feature type="non-terminal residue" evidence="7">
    <location>
        <position position="1"/>
    </location>
</feature>
<keyword evidence="7" id="KW-0067">ATP-binding</keyword>
<feature type="domain" description="ABC transmembrane type-1" evidence="6">
    <location>
        <begin position="1"/>
        <end position="230"/>
    </location>
</feature>
<feature type="transmembrane region" description="Helical" evidence="5">
    <location>
        <begin position="85"/>
        <end position="102"/>
    </location>
</feature>
<evidence type="ECO:0000256" key="2">
    <source>
        <dbReference type="ARBA" id="ARBA00022692"/>
    </source>
</evidence>
<evidence type="ECO:0000259" key="6">
    <source>
        <dbReference type="PROSITE" id="PS50929"/>
    </source>
</evidence>
<evidence type="ECO:0000313" key="7">
    <source>
        <dbReference type="EMBL" id="NCU53550.1"/>
    </source>
</evidence>
<evidence type="ECO:0000256" key="5">
    <source>
        <dbReference type="SAM" id="Phobius"/>
    </source>
</evidence>
<dbReference type="GO" id="GO:0005886">
    <property type="term" value="C:plasma membrane"/>
    <property type="evidence" value="ECO:0007669"/>
    <property type="project" value="UniProtKB-SubCell"/>
</dbReference>
<dbReference type="SUPFAM" id="SSF52540">
    <property type="entry name" value="P-loop containing nucleoside triphosphate hydrolases"/>
    <property type="match status" value="1"/>
</dbReference>
<proteinExistence type="predicted"/>
<dbReference type="AlphaFoldDB" id="A0A966HSB6"/>
<keyword evidence="7" id="KW-0547">Nucleotide-binding</keyword>
<comment type="subcellular location">
    <subcellularLocation>
        <location evidence="1">Cell membrane</location>
        <topology evidence="1">Multi-pass membrane protein</topology>
    </subcellularLocation>
</comment>
<keyword evidence="4 5" id="KW-0472">Membrane</keyword>
<evidence type="ECO:0000256" key="3">
    <source>
        <dbReference type="ARBA" id="ARBA00022989"/>
    </source>
</evidence>
<keyword evidence="2 5" id="KW-0812">Transmembrane</keyword>
<feature type="transmembrane region" description="Helical" evidence="5">
    <location>
        <begin position="169"/>
        <end position="192"/>
    </location>
</feature>
<protein>
    <submittedName>
        <fullName evidence="7">ABC transporter ATP-binding protein</fullName>
    </submittedName>
</protein>
<name>A0A966HSB6_9PROT</name>
<sequence>AVYGTRIVTIKVGIKIIKNIQTLMAKKFLLSDISHITKKHSGRYLSNFTSDTGVLFGVLTGVVVTLFKETFTLIALLGLMFYHDWQLSLLAIIMIPIAAFSSKNLGKKMGKKVHISLEASDKFMKFLSEMIKGSWLIKIYQKEEEELKKISMIIDERFKAIRKVEQTRLGAGPIMEVISALAIAIVVFFAGYRSMQGAITLGEFVSFLAALMLAYQPVRALAGINIGIQEGISAAKRIYEIIDQKNEIYHDENAPSLELKNASIEFKNISFTYPDGTHALKNLSAKIEGGTKVGLVGVSGSGKTTFLNLIPRFFHLKNGSIFIDNQNINDINLNSLRKEISLVSQDVILFDDTIRANILYGNAFASNEEIINACKFAAAQDFVEKLPNKYETIIGENGIKLSG</sequence>
<feature type="transmembrane region" description="Helical" evidence="5">
    <location>
        <begin position="53"/>
        <end position="79"/>
    </location>
</feature>
<dbReference type="Proteomes" id="UP000747791">
    <property type="component" value="Unassembled WGS sequence"/>
</dbReference>
<evidence type="ECO:0000313" key="8">
    <source>
        <dbReference type="Proteomes" id="UP000747791"/>
    </source>
</evidence>